<dbReference type="PROSITE" id="PS50837">
    <property type="entry name" value="NACHT"/>
    <property type="match status" value="1"/>
</dbReference>
<feature type="domain" description="NACHT" evidence="1">
    <location>
        <begin position="467"/>
        <end position="566"/>
    </location>
</feature>
<organism evidence="2 3">
    <name type="scientific">Rotaria magnacalcarata</name>
    <dbReference type="NCBI Taxonomy" id="392030"/>
    <lineage>
        <taxon>Eukaryota</taxon>
        <taxon>Metazoa</taxon>
        <taxon>Spiralia</taxon>
        <taxon>Gnathifera</taxon>
        <taxon>Rotifera</taxon>
        <taxon>Eurotatoria</taxon>
        <taxon>Bdelloidea</taxon>
        <taxon>Philodinida</taxon>
        <taxon>Philodinidae</taxon>
        <taxon>Rotaria</taxon>
    </lineage>
</organism>
<dbReference type="InterPro" id="IPR027417">
    <property type="entry name" value="P-loop_NTPase"/>
</dbReference>
<dbReference type="SUPFAM" id="SSF52540">
    <property type="entry name" value="P-loop containing nucleoside triphosphate hydrolases"/>
    <property type="match status" value="1"/>
</dbReference>
<proteinExistence type="predicted"/>
<dbReference type="Pfam" id="PF05729">
    <property type="entry name" value="NACHT"/>
    <property type="match status" value="1"/>
</dbReference>
<dbReference type="Gene3D" id="3.40.50.300">
    <property type="entry name" value="P-loop containing nucleotide triphosphate hydrolases"/>
    <property type="match status" value="1"/>
</dbReference>
<reference evidence="2" key="1">
    <citation type="submission" date="2021-02" db="EMBL/GenBank/DDBJ databases">
        <authorList>
            <person name="Nowell W R."/>
        </authorList>
    </citation>
    <scope>NUCLEOTIDE SEQUENCE</scope>
</reference>
<evidence type="ECO:0000313" key="2">
    <source>
        <dbReference type="EMBL" id="CAF2061115.1"/>
    </source>
</evidence>
<dbReference type="InterPro" id="IPR007111">
    <property type="entry name" value="NACHT_NTPase"/>
</dbReference>
<protein>
    <recommendedName>
        <fullName evidence="1">NACHT domain-containing protein</fullName>
    </recommendedName>
</protein>
<dbReference type="PANTHER" id="PTHR46844:SF1">
    <property type="entry name" value="SLR5058 PROTEIN"/>
    <property type="match status" value="1"/>
</dbReference>
<sequence>MQGVDCNLSHFDPCNLNFISSIQLAAGKGVYKYGTLHLLYKNRNSPTKMQIEKHLAFYVNYYDSSNKEKNDLFLEFTISRLLHTRISTYWPERMDVINVALWNYDQVLLQRRELNIGLNYNEFLKVRIYTLFKWLAETRTDISSISDSGKHAIIENELLYHLEAYYLLHDIGQVPVEFSKDMMWGNLDQNKSLRRLALECYKDIAQNVIKKIKELQPKEEYTIPTGWNGHATCITFRRIDQTWISIRVDNPSPFNPPNMHEIELITPGVHRIRSKVLGQLDVANLDQNINYFMLLVNSVKQDLDEAKGVRLLYNLDQKIKGLEQRNDEEAPTIVEQASTNCVVKCFEPGLRIRCGRKYEEFCETLLKQEKITIIELMDKCKRYWECRVKGLPDRFVFFKKIDNINILPNASNFSLHEKLKSSYKQHYQHISNIINEQSSHGLQEVFIDLHFKEEETLIRFEDLFCKSRILILGEAGSGKTTICQYAAYSWACGTLWQNRFEWLFYIKMRNLNKDIYPSREKDYVLIDIIINECFKGSTFIEIDRRKLEFQIAHSSKVLWILDGCDERIIPSHLSNIERDLLSKPILFLTSRPYGTHNCHYDTKVTVQGFTVDDIKTYIEKYFSYLKRTTAKDCQEFIFNSYQLQKVACIPVCLQLICILWDSNRTRGLNTITEAGELYEKMCEYLLRRYLLKFHGLCTSALAKKDIFENSSAEPFRLLEYLAFIAAQSNTFVISGEQISNIAGRLFMDVLQSGLLKQKSRDHSPVLAENLYYFIHRSFQEYLCARYMRRGLTSTCEENQKGVIRFIADHKYYRSMRETFQFFFDLGRSDACIKEFWSAVDCEPRDLIGLRHFSRMMQWFPNGTCIFNKDRRPHDSANIHLFEWSIDVISEQIWLDAFEEDLFIENPSKRRYFLSGLWSETNIHQLRNIYMQIPKDAKKIYTLIKSGPIERGLRSLQIDINKFPPPIFPKQKNIPEWLQEVHNKAKRNESIMILEEFQRILNNYSSYAEWNRQATILDIHTWPLKIDPSALINISPETLKLILKLSQDNALFYRNFNLPIISFLRLYEKSDDHGETLCSLIVSIALNSTCIITASPERQTSVRVYEHENFVDIYLGTIRRSKLLLEFDRIRQIYGYSYGF</sequence>
<dbReference type="Proteomes" id="UP000663856">
    <property type="component" value="Unassembled WGS sequence"/>
</dbReference>
<gene>
    <name evidence="2" type="ORF">WKI299_LOCUS12130</name>
</gene>
<dbReference type="PANTHER" id="PTHR46844">
    <property type="entry name" value="SLR5058 PROTEIN"/>
    <property type="match status" value="1"/>
</dbReference>
<dbReference type="AlphaFoldDB" id="A0A816QJA3"/>
<comment type="caution">
    <text evidence="2">The sequence shown here is derived from an EMBL/GenBank/DDBJ whole genome shotgun (WGS) entry which is preliminary data.</text>
</comment>
<evidence type="ECO:0000259" key="1">
    <source>
        <dbReference type="PROSITE" id="PS50837"/>
    </source>
</evidence>
<name>A0A816QJA3_9BILA</name>
<accession>A0A816QJA3</accession>
<evidence type="ECO:0000313" key="3">
    <source>
        <dbReference type="Proteomes" id="UP000663856"/>
    </source>
</evidence>
<dbReference type="EMBL" id="CAJNRF010004560">
    <property type="protein sequence ID" value="CAF2061115.1"/>
    <property type="molecule type" value="Genomic_DNA"/>
</dbReference>